<dbReference type="Proteomes" id="UP000887580">
    <property type="component" value="Unplaced"/>
</dbReference>
<reference evidence="2" key="1">
    <citation type="submission" date="2022-11" db="UniProtKB">
        <authorList>
            <consortium name="WormBaseParasite"/>
        </authorList>
    </citation>
    <scope>IDENTIFICATION</scope>
</reference>
<organism evidence="1 2">
    <name type="scientific">Panagrolaimus sp. PS1159</name>
    <dbReference type="NCBI Taxonomy" id="55785"/>
    <lineage>
        <taxon>Eukaryota</taxon>
        <taxon>Metazoa</taxon>
        <taxon>Ecdysozoa</taxon>
        <taxon>Nematoda</taxon>
        <taxon>Chromadorea</taxon>
        <taxon>Rhabditida</taxon>
        <taxon>Tylenchina</taxon>
        <taxon>Panagrolaimomorpha</taxon>
        <taxon>Panagrolaimoidea</taxon>
        <taxon>Panagrolaimidae</taxon>
        <taxon>Panagrolaimus</taxon>
    </lineage>
</organism>
<proteinExistence type="predicted"/>
<sequence>IFLNGESHKLQAEADKITDEWYTSISQQLKTLTITDFASRSLPYDPQISGWVTKVKNGHQKRYFTQIMDDKLLFFKKPDEKIPCSHQNLRGARISEKSKSSSDEYSSSSGDEQNEIGAIRGSANCSSSASAIYNGCTDSDYSICIEAVDSDPQYLILRTSEDKDRWLYYLKLAARDASIRGTPFEILIERLMAETNPMDSKLWNDLLFKTVEEHQTETITTIDNIENKKKALEIDLACYLFTAVQMRPIAIQYHVDLSQNVLTKALQHESLQNEIYAQLIRLTSGSMEYGYQAWKLLSLAIPLYLPKQYSLLWLLRHHIERTRKSGTGTEARMAEYCNQALSNRQKVGDRLEGPSKLEAISILTRDPMNTVLPYSIAIRLPTGDHQVIEFDGSTEIGHLLSSLCLKLGIRPALLSGYALYANDPMGSLDDLILLKGKQKLCDCLTLWERQMKDSKTGKVTADACSIKLQLRLRNYWGSLADDETATERLFLCQRLAEEVVAGHLPLSNDLAEELCALYAQMCYGDASDTMEDKLIDEILTRFYPTKLLEVANRRSLRISVLQQWKTLLKSVNVTECVRLILIVLRKWKFFGSYVKEARQKIDDKKIFIAINENGIHLLSDQLEPLKSFPFHRLLNFGEMNGDFMITVARILQPNSHPDESTRERLTFNMEKKAIEQLTTHLAEYIRCQKLLWKISRK</sequence>
<dbReference type="WBParaSite" id="PS1159_v2.g18963.t1">
    <property type="protein sequence ID" value="PS1159_v2.g18963.t1"/>
    <property type="gene ID" value="PS1159_v2.g18963"/>
</dbReference>
<evidence type="ECO:0000313" key="1">
    <source>
        <dbReference type="Proteomes" id="UP000887580"/>
    </source>
</evidence>
<name>A0AC35FM57_9BILA</name>
<evidence type="ECO:0000313" key="2">
    <source>
        <dbReference type="WBParaSite" id="PS1159_v2.g18963.t1"/>
    </source>
</evidence>
<protein>
    <submittedName>
        <fullName evidence="2">Uncharacterized protein</fullName>
    </submittedName>
</protein>
<accession>A0AC35FM57</accession>